<dbReference type="SUPFAM" id="SSF55874">
    <property type="entry name" value="ATPase domain of HSP90 chaperone/DNA topoisomerase II/histidine kinase"/>
    <property type="match status" value="1"/>
</dbReference>
<evidence type="ECO:0000256" key="2">
    <source>
        <dbReference type="ARBA" id="ARBA00004141"/>
    </source>
</evidence>
<dbReference type="CDD" id="cd00075">
    <property type="entry name" value="HATPase"/>
    <property type="match status" value="1"/>
</dbReference>
<reference evidence="15" key="1">
    <citation type="submission" date="2024-05" db="EMBL/GenBank/DDBJ databases">
        <authorList>
            <person name="Yang L."/>
            <person name="Pan L."/>
        </authorList>
    </citation>
    <scope>NUCLEOTIDE SEQUENCE</scope>
    <source>
        <strain evidence="15">FCG-7</strain>
    </source>
</reference>
<dbReference type="PANTHER" id="PTHR45436:SF14">
    <property type="entry name" value="SENSOR PROTEIN QSEC"/>
    <property type="match status" value="1"/>
</dbReference>
<evidence type="ECO:0000256" key="11">
    <source>
        <dbReference type="ARBA" id="ARBA00023012"/>
    </source>
</evidence>
<dbReference type="InterPro" id="IPR036890">
    <property type="entry name" value="HATPase_C_sf"/>
</dbReference>
<dbReference type="KEGG" id="cmav:ABHF33_04995"/>
<evidence type="ECO:0000256" key="8">
    <source>
        <dbReference type="ARBA" id="ARBA00022777"/>
    </source>
</evidence>
<evidence type="ECO:0000256" key="7">
    <source>
        <dbReference type="ARBA" id="ARBA00022741"/>
    </source>
</evidence>
<keyword evidence="8" id="KW-0418">Kinase</keyword>
<dbReference type="Pfam" id="PF00512">
    <property type="entry name" value="HisKA"/>
    <property type="match status" value="1"/>
</dbReference>
<dbReference type="InterPro" id="IPR004358">
    <property type="entry name" value="Sig_transdc_His_kin-like_C"/>
</dbReference>
<protein>
    <recommendedName>
        <fullName evidence="3">histidine kinase</fullName>
        <ecNumber evidence="3">2.7.13.3</ecNumber>
    </recommendedName>
</protein>
<keyword evidence="11" id="KW-0902">Two-component regulatory system</keyword>
<evidence type="ECO:0000259" key="14">
    <source>
        <dbReference type="PROSITE" id="PS50109"/>
    </source>
</evidence>
<evidence type="ECO:0000256" key="5">
    <source>
        <dbReference type="ARBA" id="ARBA00022679"/>
    </source>
</evidence>
<dbReference type="EC" id="2.7.13.3" evidence="3"/>
<dbReference type="InterPro" id="IPR036097">
    <property type="entry name" value="HisK_dim/P_sf"/>
</dbReference>
<dbReference type="GO" id="GO:0005524">
    <property type="term" value="F:ATP binding"/>
    <property type="evidence" value="ECO:0007669"/>
    <property type="project" value="UniProtKB-KW"/>
</dbReference>
<evidence type="ECO:0000256" key="3">
    <source>
        <dbReference type="ARBA" id="ARBA00012438"/>
    </source>
</evidence>
<keyword evidence="12 13" id="KW-0472">Membrane</keyword>
<evidence type="ECO:0000256" key="10">
    <source>
        <dbReference type="ARBA" id="ARBA00022989"/>
    </source>
</evidence>
<comment type="catalytic activity">
    <reaction evidence="1">
        <text>ATP + protein L-histidine = ADP + protein N-phospho-L-histidine.</text>
        <dbReference type="EC" id="2.7.13.3"/>
    </reaction>
</comment>
<dbReference type="CDD" id="cd00082">
    <property type="entry name" value="HisKA"/>
    <property type="match status" value="1"/>
</dbReference>
<organism evidence="15">
    <name type="scientific">Chitinibacter mangrovi</name>
    <dbReference type="NCBI Taxonomy" id="3153927"/>
    <lineage>
        <taxon>Bacteria</taxon>
        <taxon>Pseudomonadati</taxon>
        <taxon>Pseudomonadota</taxon>
        <taxon>Betaproteobacteria</taxon>
        <taxon>Neisseriales</taxon>
        <taxon>Chitinibacteraceae</taxon>
        <taxon>Chitinibacter</taxon>
    </lineage>
</organism>
<dbReference type="RefSeq" id="WP_348945916.1">
    <property type="nucleotide sequence ID" value="NZ_CP157355.1"/>
</dbReference>
<dbReference type="PROSITE" id="PS50109">
    <property type="entry name" value="HIS_KIN"/>
    <property type="match status" value="1"/>
</dbReference>
<evidence type="ECO:0000256" key="9">
    <source>
        <dbReference type="ARBA" id="ARBA00022840"/>
    </source>
</evidence>
<dbReference type="AlphaFoldDB" id="A0AAU7FA95"/>
<feature type="domain" description="Histidine kinase" evidence="14">
    <location>
        <begin position="245"/>
        <end position="457"/>
    </location>
</feature>
<feature type="transmembrane region" description="Helical" evidence="13">
    <location>
        <begin position="12"/>
        <end position="37"/>
    </location>
</feature>
<sequence>MKRYLDYFGPSLIRRVVLAILLAFALVWVVLALYGYWSETNPAERDRMLLTQGKMMVQVLEKAQTDTEAKMVMATHSDLYNLNYRELQIPRVMLFQLSNAQGRLLYLSPEAQARALPQGNTTLYDIRLNGETYRVFHAKTPRWELMWAVPSLNSFWFFKMVVVSMTIQMLIALPIMILTIWLVVARGLRPLRVLSGTIAAKHRDDLSPLNFASPYAELKPLTTALDHLLDQLRGKIEREHAFVQDAAHELRTPMAVISAQAHVLTLAATPAERKTAEKNLEQAIHRASHLIAQLLDMSHIDNDRLKPDELIDVAALLQRELARLVPAAMARQIELSLNAPDTLPCRTDSNALQTIAQNLLNNAILYVNEGDQIEVQLQVLNACLIVSVADNGPGIAEADRERVFERFYRGAGHDVAGTGLGLAIVAQAVARLNGHISLGSGLGGQGCCFTVTLPYQA</sequence>
<dbReference type="Gene3D" id="1.10.287.130">
    <property type="match status" value="1"/>
</dbReference>
<keyword evidence="9 15" id="KW-0067">ATP-binding</keyword>
<keyword evidence="4" id="KW-0597">Phosphoprotein</keyword>
<evidence type="ECO:0000313" key="15">
    <source>
        <dbReference type="EMBL" id="XBM01640.1"/>
    </source>
</evidence>
<dbReference type="Gene3D" id="3.30.565.10">
    <property type="entry name" value="Histidine kinase-like ATPase, C-terminal domain"/>
    <property type="match status" value="1"/>
</dbReference>
<name>A0AAU7FA95_9NEIS</name>
<keyword evidence="7" id="KW-0547">Nucleotide-binding</keyword>
<proteinExistence type="predicted"/>
<gene>
    <name evidence="15" type="ORF">ABHF33_04995</name>
</gene>
<dbReference type="PANTHER" id="PTHR45436">
    <property type="entry name" value="SENSOR HISTIDINE KINASE YKOH"/>
    <property type="match status" value="1"/>
</dbReference>
<dbReference type="SUPFAM" id="SSF47384">
    <property type="entry name" value="Homodimeric domain of signal transducing histidine kinase"/>
    <property type="match status" value="1"/>
</dbReference>
<dbReference type="InterPro" id="IPR003661">
    <property type="entry name" value="HisK_dim/P_dom"/>
</dbReference>
<keyword evidence="6 13" id="KW-0812">Transmembrane</keyword>
<dbReference type="GO" id="GO:0005886">
    <property type="term" value="C:plasma membrane"/>
    <property type="evidence" value="ECO:0007669"/>
    <property type="project" value="TreeGrafter"/>
</dbReference>
<comment type="subcellular location">
    <subcellularLocation>
        <location evidence="2">Membrane</location>
        <topology evidence="2">Multi-pass membrane protein</topology>
    </subcellularLocation>
</comment>
<dbReference type="InterPro" id="IPR050428">
    <property type="entry name" value="TCS_sensor_his_kinase"/>
</dbReference>
<evidence type="ECO:0000256" key="12">
    <source>
        <dbReference type="ARBA" id="ARBA00023136"/>
    </source>
</evidence>
<evidence type="ECO:0000256" key="4">
    <source>
        <dbReference type="ARBA" id="ARBA00022553"/>
    </source>
</evidence>
<evidence type="ECO:0000256" key="1">
    <source>
        <dbReference type="ARBA" id="ARBA00000085"/>
    </source>
</evidence>
<dbReference type="SMART" id="SM00387">
    <property type="entry name" value="HATPase_c"/>
    <property type="match status" value="1"/>
</dbReference>
<dbReference type="InterPro" id="IPR005467">
    <property type="entry name" value="His_kinase_dom"/>
</dbReference>
<dbReference type="EMBL" id="CP157355">
    <property type="protein sequence ID" value="XBM01640.1"/>
    <property type="molecule type" value="Genomic_DNA"/>
</dbReference>
<dbReference type="GO" id="GO:0000155">
    <property type="term" value="F:phosphorelay sensor kinase activity"/>
    <property type="evidence" value="ECO:0007669"/>
    <property type="project" value="InterPro"/>
</dbReference>
<keyword evidence="5" id="KW-0808">Transferase</keyword>
<dbReference type="InterPro" id="IPR003594">
    <property type="entry name" value="HATPase_dom"/>
</dbReference>
<evidence type="ECO:0000256" key="6">
    <source>
        <dbReference type="ARBA" id="ARBA00022692"/>
    </source>
</evidence>
<dbReference type="PRINTS" id="PR00344">
    <property type="entry name" value="BCTRLSENSOR"/>
</dbReference>
<feature type="transmembrane region" description="Helical" evidence="13">
    <location>
        <begin position="156"/>
        <end position="184"/>
    </location>
</feature>
<accession>A0AAU7FA95</accession>
<keyword evidence="10 13" id="KW-1133">Transmembrane helix</keyword>
<evidence type="ECO:0000256" key="13">
    <source>
        <dbReference type="SAM" id="Phobius"/>
    </source>
</evidence>
<dbReference type="SMART" id="SM00388">
    <property type="entry name" value="HisKA"/>
    <property type="match status" value="1"/>
</dbReference>
<dbReference type="Pfam" id="PF02518">
    <property type="entry name" value="HATPase_c"/>
    <property type="match status" value="1"/>
</dbReference>